<gene>
    <name evidence="1" type="ORF">ROSINTL182_08064</name>
</gene>
<reference evidence="1 2" key="1">
    <citation type="submission" date="2009-08" db="EMBL/GenBank/DDBJ databases">
        <authorList>
            <person name="Weinstock G."/>
            <person name="Sodergren E."/>
            <person name="Clifton S."/>
            <person name="Fulton L."/>
            <person name="Fulton B."/>
            <person name="Courtney L."/>
            <person name="Fronick C."/>
            <person name="Harrison M."/>
            <person name="Strong C."/>
            <person name="Farmer C."/>
            <person name="Delahaunty K."/>
            <person name="Markovic C."/>
            <person name="Hall O."/>
            <person name="Minx P."/>
            <person name="Tomlinson C."/>
            <person name="Mitreva M."/>
            <person name="Nelson J."/>
            <person name="Hou S."/>
            <person name="Wollam A."/>
            <person name="Pepin K.H."/>
            <person name="Johnson M."/>
            <person name="Bhonagiri V."/>
            <person name="Nash W.E."/>
            <person name="Warren W."/>
            <person name="Chinwalla A."/>
            <person name="Mardis E.R."/>
            <person name="Wilson R.K."/>
        </authorList>
    </citation>
    <scope>NUCLEOTIDE SEQUENCE [LARGE SCALE GENOMIC DNA]</scope>
    <source>
        <strain evidence="1 2">L1-82</strain>
    </source>
</reference>
<name>C7GDR3_9FIRM</name>
<dbReference type="HOGENOM" id="CLU_3276045_0_0_9"/>
<comment type="caution">
    <text evidence="1">The sequence shown here is derived from an EMBL/GenBank/DDBJ whole genome shotgun (WGS) entry which is preliminary data.</text>
</comment>
<organism evidence="1 2">
    <name type="scientific">Roseburia intestinalis L1-82</name>
    <dbReference type="NCBI Taxonomy" id="536231"/>
    <lineage>
        <taxon>Bacteria</taxon>
        <taxon>Bacillati</taxon>
        <taxon>Bacillota</taxon>
        <taxon>Clostridia</taxon>
        <taxon>Lachnospirales</taxon>
        <taxon>Lachnospiraceae</taxon>
        <taxon>Roseburia</taxon>
    </lineage>
</organism>
<sequence>MYFSISYGESRFCRALLVVCFKGFFRQVHGLHDWWRRRIGS</sequence>
<proteinExistence type="predicted"/>
<dbReference type="Proteomes" id="UP000004828">
    <property type="component" value="Unassembled WGS sequence"/>
</dbReference>
<dbReference type="AlphaFoldDB" id="C7GDR3"/>
<protein>
    <submittedName>
        <fullName evidence="1">Uncharacterized protein</fullName>
    </submittedName>
</protein>
<dbReference type="EMBL" id="ABYJ02000157">
    <property type="protein sequence ID" value="EEV00066.1"/>
    <property type="molecule type" value="Genomic_DNA"/>
</dbReference>
<evidence type="ECO:0000313" key="2">
    <source>
        <dbReference type="Proteomes" id="UP000004828"/>
    </source>
</evidence>
<evidence type="ECO:0000313" key="1">
    <source>
        <dbReference type="EMBL" id="EEV00066.1"/>
    </source>
</evidence>
<accession>C7GDR3</accession>